<accession>A0A813M282</accession>
<dbReference type="PROSITE" id="PS50206">
    <property type="entry name" value="RHODANESE_3"/>
    <property type="match status" value="1"/>
</dbReference>
<evidence type="ECO:0000313" key="4">
    <source>
        <dbReference type="Proteomes" id="UP000626109"/>
    </source>
</evidence>
<evidence type="ECO:0000259" key="2">
    <source>
        <dbReference type="PROSITE" id="PS50206"/>
    </source>
</evidence>
<feature type="domain" description="Rhodanese" evidence="2">
    <location>
        <begin position="377"/>
        <end position="482"/>
    </location>
</feature>
<dbReference type="Pfam" id="PF00581">
    <property type="entry name" value="Rhodanese"/>
    <property type="match status" value="1"/>
</dbReference>
<dbReference type="AlphaFoldDB" id="A0A813M282"/>
<dbReference type="GO" id="GO:0004792">
    <property type="term" value="F:thiosulfate-cyanide sulfurtransferase activity"/>
    <property type="evidence" value="ECO:0007669"/>
    <property type="project" value="TreeGrafter"/>
</dbReference>
<evidence type="ECO:0000313" key="3">
    <source>
        <dbReference type="EMBL" id="CAE8741620.1"/>
    </source>
</evidence>
<feature type="transmembrane region" description="Helical" evidence="1">
    <location>
        <begin position="108"/>
        <end position="129"/>
    </location>
</feature>
<dbReference type="InterPro" id="IPR035985">
    <property type="entry name" value="Ubiquitin-activating_enz"/>
</dbReference>
<dbReference type="Gene3D" id="3.40.50.720">
    <property type="entry name" value="NAD(P)-binding Rossmann-like Domain"/>
    <property type="match status" value="1"/>
</dbReference>
<keyword evidence="1" id="KW-0472">Membrane</keyword>
<dbReference type="InterPro" id="IPR045886">
    <property type="entry name" value="ThiF/MoeB/HesA"/>
</dbReference>
<dbReference type="InterPro" id="IPR036873">
    <property type="entry name" value="Rhodanese-like_dom_sf"/>
</dbReference>
<proteinExistence type="predicted"/>
<dbReference type="Proteomes" id="UP000626109">
    <property type="component" value="Unassembled WGS sequence"/>
</dbReference>
<feature type="transmembrane region" description="Helical" evidence="1">
    <location>
        <begin position="16"/>
        <end position="37"/>
    </location>
</feature>
<dbReference type="SMART" id="SM00450">
    <property type="entry name" value="RHOD"/>
    <property type="match status" value="1"/>
</dbReference>
<dbReference type="GO" id="GO:0042292">
    <property type="term" value="F:URM1 activating enzyme activity"/>
    <property type="evidence" value="ECO:0007669"/>
    <property type="project" value="TreeGrafter"/>
</dbReference>
<reference evidence="3" key="1">
    <citation type="submission" date="2021-02" db="EMBL/GenBank/DDBJ databases">
        <authorList>
            <person name="Dougan E. K."/>
            <person name="Rhodes N."/>
            <person name="Thang M."/>
            <person name="Chan C."/>
        </authorList>
    </citation>
    <scope>NUCLEOTIDE SEQUENCE</scope>
</reference>
<gene>
    <name evidence="3" type="ORF">PGLA2088_LOCUS50579</name>
</gene>
<dbReference type="InterPro" id="IPR000594">
    <property type="entry name" value="ThiF_NAD_FAD-bd"/>
</dbReference>
<name>A0A813M282_POLGL</name>
<dbReference type="SUPFAM" id="SSF52821">
    <property type="entry name" value="Rhodanese/Cell cycle control phosphatase"/>
    <property type="match status" value="1"/>
</dbReference>
<dbReference type="InterPro" id="IPR001763">
    <property type="entry name" value="Rhodanese-like_dom"/>
</dbReference>
<dbReference type="SUPFAM" id="SSF69572">
    <property type="entry name" value="Activating enzymes of the ubiquitin-like proteins"/>
    <property type="match status" value="1"/>
</dbReference>
<dbReference type="EMBL" id="CAJNNW010037408">
    <property type="protein sequence ID" value="CAE8741620.1"/>
    <property type="molecule type" value="Genomic_DNA"/>
</dbReference>
<dbReference type="PANTHER" id="PTHR10953">
    <property type="entry name" value="UBIQUITIN-ACTIVATING ENZYME E1"/>
    <property type="match status" value="1"/>
</dbReference>
<keyword evidence="1" id="KW-0812">Transmembrane</keyword>
<dbReference type="CDD" id="cd00757">
    <property type="entry name" value="ThiF_MoeB_HesA_family"/>
    <property type="match status" value="1"/>
</dbReference>
<organism evidence="3 4">
    <name type="scientific">Polarella glacialis</name>
    <name type="common">Dinoflagellate</name>
    <dbReference type="NCBI Taxonomy" id="89957"/>
    <lineage>
        <taxon>Eukaryota</taxon>
        <taxon>Sar</taxon>
        <taxon>Alveolata</taxon>
        <taxon>Dinophyceae</taxon>
        <taxon>Suessiales</taxon>
        <taxon>Suessiaceae</taxon>
        <taxon>Polarella</taxon>
    </lineage>
</organism>
<dbReference type="Pfam" id="PF00899">
    <property type="entry name" value="ThiF"/>
    <property type="match status" value="1"/>
</dbReference>
<keyword evidence="1" id="KW-1133">Transmembrane helix</keyword>
<evidence type="ECO:0000256" key="1">
    <source>
        <dbReference type="SAM" id="Phobius"/>
    </source>
</evidence>
<protein>
    <recommendedName>
        <fullName evidence="2">Rhodanese domain-containing protein</fullName>
    </recommendedName>
</protein>
<dbReference type="Gene3D" id="3.40.250.10">
    <property type="entry name" value="Rhodanese-like domain"/>
    <property type="match status" value="1"/>
</dbReference>
<sequence>MDSFRSLVPVRGTKELFAAFGLGCVAGVGALLAALAVQGHRVSSFNWALDWLRSHLPRGSTCLPWPGDWLLPFPDPIWSGCGLSRLEVELFGRQVVLPKLGAAGQKKLMQGGILVVGAGGLGCPVALYLCAAGVGRLGIVDGDTVALSNLHRQIGHSWQNLGESKACSLRRACLSINKTSSVEAYSFRLESVEQAAELMQGYNVVVDCTDAPFSRYLLSDAAIASGRPLVAASAVGLSGQLAVYNFEDGPCLRCAFPTFPGSEEASEPVASCEENGVLGPIVGTVGSLAALEAIKVLAKGTGLHASCLRGRLLLFDALDAAQPFRSLRIRRHPDCVGCSLRSARNPPGLPPRGCPAGLPGSDLVGLQAEELQVRLRAGRPTLLLDVRQPAHFSVAQLKGAHNWPLPELSRTSAEELFRKTSSLESDCKGAGASEEPTQVVCICRRGVDSLRATLLLRQAGVEALNLEGGLLALARVAQEAGFALPALT</sequence>
<dbReference type="PANTHER" id="PTHR10953:SF102">
    <property type="entry name" value="ADENYLYLTRANSFERASE AND SULFURTRANSFERASE MOCS3"/>
    <property type="match status" value="1"/>
</dbReference>
<dbReference type="GO" id="GO:0005737">
    <property type="term" value="C:cytoplasm"/>
    <property type="evidence" value="ECO:0007669"/>
    <property type="project" value="TreeGrafter"/>
</dbReference>
<comment type="caution">
    <text evidence="3">The sequence shown here is derived from an EMBL/GenBank/DDBJ whole genome shotgun (WGS) entry which is preliminary data.</text>
</comment>
<dbReference type="GO" id="GO:0016779">
    <property type="term" value="F:nucleotidyltransferase activity"/>
    <property type="evidence" value="ECO:0007669"/>
    <property type="project" value="TreeGrafter"/>
</dbReference>